<dbReference type="AlphaFoldDB" id="A0A854NLI8"/>
<dbReference type="RefSeq" id="WP_010934041.1">
    <property type="nucleotide sequence ID" value="NZ_JADQUL010000018.1"/>
</dbReference>
<dbReference type="Proteomes" id="UP000197692">
    <property type="component" value="Unassembled WGS sequence"/>
</dbReference>
<reference evidence="2" key="1">
    <citation type="submission" date="2016-02" db="EMBL/GenBank/DDBJ databases">
        <title>Genomic analyses of a collection of pathogenic Corynebacterium diphtheriae.</title>
        <authorList>
            <person name="Sangal V."/>
            <person name="Titov L."/>
        </authorList>
    </citation>
    <scope>NUCLEOTIDE SEQUENCE [LARGE SCALE GENOMIC DNA]</scope>
    <source>
        <strain evidence="2">1438</strain>
    </source>
</reference>
<evidence type="ECO:0000313" key="2">
    <source>
        <dbReference type="Proteomes" id="UP000197692"/>
    </source>
</evidence>
<gene>
    <name evidence="1" type="ORF">AY602_01465</name>
</gene>
<accession>A0A854NLI8</accession>
<name>A0A854NLI8_CORDP</name>
<evidence type="ECO:0000313" key="1">
    <source>
        <dbReference type="EMBL" id="OWM35469.1"/>
    </source>
</evidence>
<dbReference type="EMBL" id="LSZF01000018">
    <property type="protein sequence ID" value="OWM35469.1"/>
    <property type="molecule type" value="Genomic_DNA"/>
</dbReference>
<proteinExistence type="predicted"/>
<organism evidence="1 2">
    <name type="scientific">Corynebacterium diphtheriae bv. mitis</name>
    <dbReference type="NCBI Taxonomy" id="1806053"/>
    <lineage>
        <taxon>Bacteria</taxon>
        <taxon>Bacillati</taxon>
        <taxon>Actinomycetota</taxon>
        <taxon>Actinomycetes</taxon>
        <taxon>Mycobacteriales</taxon>
        <taxon>Corynebacteriaceae</taxon>
        <taxon>Corynebacterium</taxon>
    </lineage>
</organism>
<comment type="caution">
    <text evidence="1">The sequence shown here is derived from an EMBL/GenBank/DDBJ whole genome shotgun (WGS) entry which is preliminary data.</text>
</comment>
<sequence>MGVLSFVRLLRPVSVVRGYTLRSEVTKLVEVSTVRLTTVCQATVTTTAIATAVALGVCGCSSAGSVQQAAPETIQPGGYVVALSSDVDLACDFTPAQAQCSPLQFVTTWKNTEGAHEQATTVVMQAEPFAVTATGKQPPVRDQGFARLGKEHRYVVGDPQSGWTIDASAPDSIKISRPDGKGVVITQDSYEAVN</sequence>
<protein>
    <submittedName>
        <fullName evidence="1">Uncharacterized protein</fullName>
    </submittedName>
</protein>